<proteinExistence type="predicted"/>
<dbReference type="GO" id="GO:0032469">
    <property type="term" value="P:endoplasmic reticulum calcium ion homeostasis"/>
    <property type="evidence" value="ECO:0007669"/>
    <property type="project" value="InterPro"/>
</dbReference>
<dbReference type="PANTHER" id="PTHR12883">
    <property type="entry name" value="ADIPOCYTE-SPECIFIC PROTEIN 4-RELATED"/>
    <property type="match status" value="1"/>
</dbReference>
<protein>
    <recommendedName>
        <fullName evidence="8">DUF1682-domain-containing protein</fullName>
    </recommendedName>
</protein>
<feature type="region of interest" description="Disordered" evidence="5">
    <location>
        <begin position="429"/>
        <end position="448"/>
    </location>
</feature>
<evidence type="ECO:0000313" key="6">
    <source>
        <dbReference type="EMBL" id="KAK0738421.1"/>
    </source>
</evidence>
<keyword evidence="2" id="KW-0812">Transmembrane</keyword>
<evidence type="ECO:0000256" key="3">
    <source>
        <dbReference type="ARBA" id="ARBA00022989"/>
    </source>
</evidence>
<keyword evidence="3" id="KW-1133">Transmembrane helix</keyword>
<sequence>MANVLNSLFGGGKVADPVKAQAGDSDFADFAGAPEPAPVSLNPPPANPLTGATGLPAQTARPYTKWYNVHERHSLADFKAEGLIMLAMSVVLVFHLIGSRMNRKKAKKWIAANAAPLTSEFASVGFTGIPTIVATKSDDGLTQTVAESNLRTSENILTERSLFEFATYATGRANVAFVDVKLVLAKRFNPLTVFAESVLGFFFDSIPQPVDVCEATLYPFDGKEALTVPRLPGSDSRPTKSSYDSFVWALVHKESMKQVRDERYDVSLTFTKDHPSLPSWLTVMSESAEITNLLLTPELVEAAKLAGDHFQYLIVTDQPREKPETIEETVPRKRIYLKYTLPSDNNYKSLVPIFRQFLTIVDLLAQSAHFRAEVLRKVKAVREEAIKQIKKVEEDEKNEERLVERERAKKAKRDAELKALDAKAQKKYLEKEREKELRKSTRKTTTRG</sequence>
<dbReference type="PANTHER" id="PTHR12883:SF0">
    <property type="entry name" value="PAT COMPLEX SUBUNIT CCDC47"/>
    <property type="match status" value="1"/>
</dbReference>
<name>A0AA40BQG0_9PEZI</name>
<dbReference type="InterPro" id="IPR012879">
    <property type="entry name" value="CCDC47"/>
</dbReference>
<dbReference type="GO" id="GO:0005783">
    <property type="term" value="C:endoplasmic reticulum"/>
    <property type="evidence" value="ECO:0007669"/>
    <property type="project" value="InterPro"/>
</dbReference>
<dbReference type="EMBL" id="JAUKUD010000007">
    <property type="protein sequence ID" value="KAK0738421.1"/>
    <property type="molecule type" value="Genomic_DNA"/>
</dbReference>
<evidence type="ECO:0000256" key="1">
    <source>
        <dbReference type="ARBA" id="ARBA00004167"/>
    </source>
</evidence>
<keyword evidence="4" id="KW-0472">Membrane</keyword>
<feature type="compositionally biased region" description="Basic and acidic residues" evidence="5">
    <location>
        <begin position="429"/>
        <end position="439"/>
    </location>
</feature>
<evidence type="ECO:0000313" key="7">
    <source>
        <dbReference type="Proteomes" id="UP001172155"/>
    </source>
</evidence>
<keyword evidence="7" id="KW-1185">Reference proteome</keyword>
<evidence type="ECO:0000256" key="5">
    <source>
        <dbReference type="SAM" id="MobiDB-lite"/>
    </source>
</evidence>
<dbReference type="GO" id="GO:0016020">
    <property type="term" value="C:membrane"/>
    <property type="evidence" value="ECO:0007669"/>
    <property type="project" value="UniProtKB-SubCell"/>
</dbReference>
<evidence type="ECO:0000256" key="4">
    <source>
        <dbReference type="ARBA" id="ARBA00023136"/>
    </source>
</evidence>
<dbReference type="AlphaFoldDB" id="A0AA40BQG0"/>
<gene>
    <name evidence="6" type="ORF">B0T18DRAFT_246561</name>
</gene>
<evidence type="ECO:0000256" key="2">
    <source>
        <dbReference type="ARBA" id="ARBA00022692"/>
    </source>
</evidence>
<comment type="subcellular location">
    <subcellularLocation>
        <location evidence="1">Membrane</location>
        <topology evidence="1">Single-pass membrane protein</topology>
    </subcellularLocation>
</comment>
<dbReference type="GO" id="GO:0005509">
    <property type="term" value="F:calcium ion binding"/>
    <property type="evidence" value="ECO:0007669"/>
    <property type="project" value="InterPro"/>
</dbReference>
<dbReference type="Pfam" id="PF07946">
    <property type="entry name" value="CCDC47"/>
    <property type="match status" value="1"/>
</dbReference>
<reference evidence="6" key="1">
    <citation type="submission" date="2023-06" db="EMBL/GenBank/DDBJ databases">
        <title>Genome-scale phylogeny and comparative genomics of the fungal order Sordariales.</title>
        <authorList>
            <consortium name="Lawrence Berkeley National Laboratory"/>
            <person name="Hensen N."/>
            <person name="Bonometti L."/>
            <person name="Westerberg I."/>
            <person name="Brannstrom I.O."/>
            <person name="Guillou S."/>
            <person name="Cros-Aarteil S."/>
            <person name="Calhoun S."/>
            <person name="Haridas S."/>
            <person name="Kuo A."/>
            <person name="Mondo S."/>
            <person name="Pangilinan J."/>
            <person name="Riley R."/>
            <person name="LaButti K."/>
            <person name="Andreopoulos B."/>
            <person name="Lipzen A."/>
            <person name="Chen C."/>
            <person name="Yanf M."/>
            <person name="Daum C."/>
            <person name="Ng V."/>
            <person name="Clum A."/>
            <person name="Steindorff A."/>
            <person name="Ohm R."/>
            <person name="Martin F."/>
            <person name="Silar P."/>
            <person name="Natvig D."/>
            <person name="Lalanne C."/>
            <person name="Gautier V."/>
            <person name="Ament-velasquez S.L."/>
            <person name="Kruys A."/>
            <person name="Hutchinson M.I."/>
            <person name="Powell A.J."/>
            <person name="Barry K."/>
            <person name="Miller A.N."/>
            <person name="Grigoriev I.V."/>
            <person name="Debuchy R."/>
            <person name="Gladieux P."/>
            <person name="Thoren M.H."/>
            <person name="Johannesson H."/>
        </authorList>
    </citation>
    <scope>NUCLEOTIDE SEQUENCE</scope>
    <source>
        <strain evidence="6">SMH3187-1</strain>
    </source>
</reference>
<evidence type="ECO:0008006" key="8">
    <source>
        <dbReference type="Google" id="ProtNLM"/>
    </source>
</evidence>
<organism evidence="6 7">
    <name type="scientific">Schizothecium vesticola</name>
    <dbReference type="NCBI Taxonomy" id="314040"/>
    <lineage>
        <taxon>Eukaryota</taxon>
        <taxon>Fungi</taxon>
        <taxon>Dikarya</taxon>
        <taxon>Ascomycota</taxon>
        <taxon>Pezizomycotina</taxon>
        <taxon>Sordariomycetes</taxon>
        <taxon>Sordariomycetidae</taxon>
        <taxon>Sordariales</taxon>
        <taxon>Schizotheciaceae</taxon>
        <taxon>Schizothecium</taxon>
    </lineage>
</organism>
<accession>A0AA40BQG0</accession>
<dbReference type="Proteomes" id="UP001172155">
    <property type="component" value="Unassembled WGS sequence"/>
</dbReference>
<comment type="caution">
    <text evidence="6">The sequence shown here is derived from an EMBL/GenBank/DDBJ whole genome shotgun (WGS) entry which is preliminary data.</text>
</comment>